<gene>
    <name evidence="2" type="ORF">GGR13_001520</name>
</gene>
<feature type="transmembrane region" description="Helical" evidence="1">
    <location>
        <begin position="62"/>
        <end position="83"/>
    </location>
</feature>
<dbReference type="Proteomes" id="UP000545037">
    <property type="component" value="Unassembled WGS sequence"/>
</dbReference>
<proteinExistence type="predicted"/>
<dbReference type="AlphaFoldDB" id="A0A7W9CI36"/>
<dbReference type="RefSeq" id="WP_183212882.1">
    <property type="nucleotide sequence ID" value="NZ_JACHOR010000002.1"/>
</dbReference>
<reference evidence="2 3" key="1">
    <citation type="submission" date="2020-08" db="EMBL/GenBank/DDBJ databases">
        <title>Genomic Encyclopedia of Type Strains, Phase IV (KMG-IV): sequencing the most valuable type-strain genomes for metagenomic binning, comparative biology and taxonomic classification.</title>
        <authorList>
            <person name="Goeker M."/>
        </authorList>
    </citation>
    <scope>NUCLEOTIDE SEQUENCE [LARGE SCALE GENOMIC DNA]</scope>
    <source>
        <strain evidence="2 3">DSM 4737</strain>
    </source>
</reference>
<keyword evidence="1" id="KW-0812">Transmembrane</keyword>
<feature type="transmembrane region" description="Helical" evidence="1">
    <location>
        <begin position="32"/>
        <end position="50"/>
    </location>
</feature>
<keyword evidence="1" id="KW-1133">Transmembrane helix</keyword>
<evidence type="ECO:0000313" key="3">
    <source>
        <dbReference type="Proteomes" id="UP000545037"/>
    </source>
</evidence>
<protein>
    <submittedName>
        <fullName evidence="2">Uncharacterized protein</fullName>
    </submittedName>
</protein>
<name>A0A7W9CI36_9CAUL</name>
<feature type="transmembrane region" description="Helical" evidence="1">
    <location>
        <begin position="6"/>
        <end position="25"/>
    </location>
</feature>
<organism evidence="2 3">
    <name type="scientific">Brevundimonas variabilis</name>
    <dbReference type="NCBI Taxonomy" id="74312"/>
    <lineage>
        <taxon>Bacteria</taxon>
        <taxon>Pseudomonadati</taxon>
        <taxon>Pseudomonadota</taxon>
        <taxon>Alphaproteobacteria</taxon>
        <taxon>Caulobacterales</taxon>
        <taxon>Caulobacteraceae</taxon>
        <taxon>Brevundimonas</taxon>
    </lineage>
</organism>
<keyword evidence="3" id="KW-1185">Reference proteome</keyword>
<evidence type="ECO:0000256" key="1">
    <source>
        <dbReference type="SAM" id="Phobius"/>
    </source>
</evidence>
<dbReference type="EMBL" id="JACHOR010000002">
    <property type="protein sequence ID" value="MBB5745936.1"/>
    <property type="molecule type" value="Genomic_DNA"/>
</dbReference>
<comment type="caution">
    <text evidence="2">The sequence shown here is derived from an EMBL/GenBank/DDBJ whole genome shotgun (WGS) entry which is preliminary data.</text>
</comment>
<sequence>MIVDQILGWACLAAALSAVGVYVFLIASRVRMIRLMTCLGLFLTGLALFQGPSILAQTEGDLNVRLALGVLILAVGVQIVAALRTRPAWTGVDRRAGRIASA</sequence>
<keyword evidence="1" id="KW-0472">Membrane</keyword>
<evidence type="ECO:0000313" key="2">
    <source>
        <dbReference type="EMBL" id="MBB5745936.1"/>
    </source>
</evidence>
<accession>A0A7W9CI36</accession>